<dbReference type="InterPro" id="IPR039537">
    <property type="entry name" value="Retrotran_Ty1/copia-like"/>
</dbReference>
<dbReference type="Pfam" id="PF13976">
    <property type="entry name" value="gag_pre-integrs"/>
    <property type="match status" value="1"/>
</dbReference>
<dbReference type="InterPro" id="IPR025724">
    <property type="entry name" value="GAG-pre-integrase_dom"/>
</dbReference>
<feature type="domain" description="CCHC-type" evidence="6">
    <location>
        <begin position="36"/>
        <end position="50"/>
    </location>
</feature>
<feature type="region of interest" description="Disordered" evidence="5">
    <location>
        <begin position="51"/>
        <end position="70"/>
    </location>
</feature>
<feature type="compositionally biased region" description="Low complexity" evidence="5">
    <location>
        <begin position="173"/>
        <end position="191"/>
    </location>
</feature>
<dbReference type="EMBL" id="BKCJ010009962">
    <property type="protein sequence ID" value="GEU89430.1"/>
    <property type="molecule type" value="Genomic_DNA"/>
</dbReference>
<dbReference type="Pfam" id="PF07727">
    <property type="entry name" value="RVT_2"/>
    <property type="match status" value="1"/>
</dbReference>
<dbReference type="InterPro" id="IPR012337">
    <property type="entry name" value="RNaseH-like_sf"/>
</dbReference>
<feature type="region of interest" description="Disordered" evidence="5">
    <location>
        <begin position="1352"/>
        <end position="1389"/>
    </location>
</feature>
<dbReference type="PANTHER" id="PTHR42648">
    <property type="entry name" value="TRANSPOSASE, PUTATIVE-RELATED"/>
    <property type="match status" value="1"/>
</dbReference>
<keyword evidence="4" id="KW-0175">Coiled coil</keyword>
<dbReference type="Gene3D" id="3.30.420.10">
    <property type="entry name" value="Ribonuclease H-like superfamily/Ribonuclease H"/>
    <property type="match status" value="1"/>
</dbReference>
<organism evidence="8">
    <name type="scientific">Tanacetum cinerariifolium</name>
    <name type="common">Dalmatian daisy</name>
    <name type="synonym">Chrysanthemum cinerariifolium</name>
    <dbReference type="NCBI Taxonomy" id="118510"/>
    <lineage>
        <taxon>Eukaryota</taxon>
        <taxon>Viridiplantae</taxon>
        <taxon>Streptophyta</taxon>
        <taxon>Embryophyta</taxon>
        <taxon>Tracheophyta</taxon>
        <taxon>Spermatophyta</taxon>
        <taxon>Magnoliopsida</taxon>
        <taxon>eudicotyledons</taxon>
        <taxon>Gunneridae</taxon>
        <taxon>Pentapetalae</taxon>
        <taxon>asterids</taxon>
        <taxon>campanulids</taxon>
        <taxon>Asterales</taxon>
        <taxon>Asteraceae</taxon>
        <taxon>Asteroideae</taxon>
        <taxon>Anthemideae</taxon>
        <taxon>Anthemidinae</taxon>
        <taxon>Tanacetum</taxon>
    </lineage>
</organism>
<proteinExistence type="predicted"/>
<feature type="region of interest" description="Disordered" evidence="5">
    <location>
        <begin position="169"/>
        <end position="193"/>
    </location>
</feature>
<feature type="domain" description="CCHC-type" evidence="6">
    <location>
        <begin position="267"/>
        <end position="280"/>
    </location>
</feature>
<feature type="domain" description="Integrase catalytic" evidence="7">
    <location>
        <begin position="507"/>
        <end position="670"/>
    </location>
</feature>
<evidence type="ECO:0000256" key="1">
    <source>
        <dbReference type="ARBA" id="ARBA00022723"/>
    </source>
</evidence>
<dbReference type="PROSITE" id="PS50994">
    <property type="entry name" value="INTEGRASE"/>
    <property type="match status" value="1"/>
</dbReference>
<dbReference type="SUPFAM" id="SSF53098">
    <property type="entry name" value="Ribonuclease H-like"/>
    <property type="match status" value="1"/>
</dbReference>
<dbReference type="InterPro" id="IPR001878">
    <property type="entry name" value="Znf_CCHC"/>
</dbReference>
<dbReference type="SUPFAM" id="SSF57756">
    <property type="entry name" value="Retrovirus zinc finger-like domains"/>
    <property type="match status" value="1"/>
</dbReference>
<accession>A0A6L2NTF1</accession>
<gene>
    <name evidence="8" type="ORF">Tci_061408</name>
</gene>
<keyword evidence="3" id="KW-0862">Zinc</keyword>
<reference evidence="8" key="1">
    <citation type="journal article" date="2019" name="Sci. Rep.">
        <title>Draft genome of Tanacetum cinerariifolium, the natural source of mosquito coil.</title>
        <authorList>
            <person name="Yamashiro T."/>
            <person name="Shiraishi A."/>
            <person name="Satake H."/>
            <person name="Nakayama K."/>
        </authorList>
    </citation>
    <scope>NUCLEOTIDE SEQUENCE</scope>
</reference>
<keyword evidence="3" id="KW-0863">Zinc-finger</keyword>
<name>A0A6L2NTF1_TANCI</name>
<feature type="region of interest" description="Disordered" evidence="5">
    <location>
        <begin position="691"/>
        <end position="720"/>
    </location>
</feature>
<dbReference type="SMART" id="SM00343">
    <property type="entry name" value="ZnF_C2HC"/>
    <property type="match status" value="2"/>
</dbReference>
<evidence type="ECO:0000259" key="6">
    <source>
        <dbReference type="PROSITE" id="PS50158"/>
    </source>
</evidence>
<dbReference type="Pfam" id="PF00098">
    <property type="entry name" value="zf-CCHC"/>
    <property type="match status" value="2"/>
</dbReference>
<feature type="coiled-coil region" evidence="4">
    <location>
        <begin position="101"/>
        <end position="128"/>
    </location>
</feature>
<keyword evidence="1" id="KW-0479">Metal-binding</keyword>
<evidence type="ECO:0000256" key="4">
    <source>
        <dbReference type="SAM" id="Coils"/>
    </source>
</evidence>
<dbReference type="InterPro" id="IPR001584">
    <property type="entry name" value="Integrase_cat-core"/>
</dbReference>
<evidence type="ECO:0000256" key="3">
    <source>
        <dbReference type="PROSITE-ProRule" id="PRU00047"/>
    </source>
</evidence>
<dbReference type="GO" id="GO:0003676">
    <property type="term" value="F:nucleic acid binding"/>
    <property type="evidence" value="ECO:0007669"/>
    <property type="project" value="InterPro"/>
</dbReference>
<evidence type="ECO:0000256" key="5">
    <source>
        <dbReference type="SAM" id="MobiDB-lite"/>
    </source>
</evidence>
<dbReference type="InterPro" id="IPR013103">
    <property type="entry name" value="RVT_2"/>
</dbReference>
<feature type="compositionally biased region" description="Polar residues" evidence="5">
    <location>
        <begin position="691"/>
        <end position="717"/>
    </location>
</feature>
<dbReference type="GO" id="GO:0008270">
    <property type="term" value="F:zinc ion binding"/>
    <property type="evidence" value="ECO:0007669"/>
    <property type="project" value="UniProtKB-KW"/>
</dbReference>
<sequence length="1822" mass="207315">MALLSMRANRFWKKIRKKISIQGTDVAGFDKWKVECFNCYKMGHFARECRAPRSQDRGRRDNYRQGSKVEEQASKVEGRLVEFKNQEIKFCEKIRVLEFSVKSKTTRIESLTNELETLKKEKEGLESKLTVLFPLLPPAQVYSPSKKDMSWTGIPEFADDIITDYTRPSPSVESNLNDLQNSSSSASENGESTGGILSKLEIKFVRPADSPTVAKSDKKETVRKPSVKYVELYRKPTKKFNVRGNQRNLNNLKSEQLGNNFVMKKACYNCGGIDHLSYDCGKRVDYRSSWVKYNNTHKSKTPRTVFHKTGRPPIRTNRPYMNAAQPKRTSFYRPEHSYYKRPFQRTSVVRSQFRGPRVATVNRKFPTVNRKLPTGNRKFPTGNTKFSTADIGNISYLTDYEPYDEGYVSFGQGGCKITGKGTIKTGKLEFENVYFMKDLKYNLFSVSQICDNKNSVLLTDSECIVLGRNFKLTDDANVLLRTPRQHNMRLGHLNFKTMNKLVRHNLVRGLPAKCFENDHTCTACLKGKQHKASLTDEFSRFTWTFFLKTKDESSGILRNFITEIENLKELKVNIIRCDNRGEFRNKEMNDFCSKKGIKREFSNARTPQQNGVAKRRNKTLIEAAKTMLADAKLPVTFWAEVVNTACYVQNRVLVNKYKGSCRSNVKKDVSSLRYIVLLNWLHETHMETSTSNAQDACNADASKSSGISNPTATSTNPPDDHMETLAVETLIPTVSSPVLTACLNDSPEPSSDTRLISKRVTSQDDTPSLDNILTLTNRFEDILRVTTNTDDTNGVEANLGNMETTITARPTLTLRIHKDHLKSQIISLVDTLIQTRHKSKEMEEQSFIAIIHQKTNPALLQFFLFSCFLSQTLVDCPKGVRPIGTTWVLKNKKDERRIVIRNKARLRAQGHTQEEGIDYDEVFAPVARIEAIRLFLAYTSFMGFTVYQMDVSAFFCGTIDEEVYVMQPLGFQDPEFPARVYKVEKAMYRLHQAPRAWHQVTPKECHLHAVKRIFRYLKGHPKLGLWYPKESHFDLVAYSDSDYGGATQDRKSTTDLLTKPFDAGRFQYLVVEHAMCGFVKGNLIIYTTFVSHTVFGWGIGTSEYWGVLRILMISLRLIPLVSKDSHLIHKSFPHVSLGVLSVHVGAVTFECLTIEDRLHTPKTFGLVWICLGGDYGNVFLTGFNGIQWIETMAEGTKILAIVDGKLRTVSESSIRRYLKLNDEAGISSLPDAELFENLTLMGYNIFPTQKFTFQKGQFSRQWKYLIHTIMQCLSPKSTGFNEFSSNIATALGEGSGTPTEPHHTPTSEASQSSQHELPSPSLPPVPSESLPTVIPFDNPPLRQYTRRARIGQSSALPPVADESASPLVDDSQGEACPTDSGLEADQDRANIPKTYTLRSDLTPRVTSFAANEGNMQQKLDKLTALCTSLQRQQSEMISKFEVQELEINSLKARIKLLEDKDGGVVEQSGDNAPIKGRRLDEGEEAAERIDVQVARELEEEMARDVQRMNEQIARDAEIARIHAEEELQIMINGLDRNNETVAKYLQEYHQFAIELPIGRRIELISDLVKYQDNYTKARWKAKHFKGMTLEEIKEKFDPVWKQIQDFIPISSKEDAERFKRKGLRLEQESVKKLKTSEEVKAIEEVPEEKVKEMMQLVLIKEIIRLGGSSASYQFFVDMLKHFDREDLNQPRYLHADREGLPSEEGSGDCDIHILEGDIHILEALLNNDPEPLSNQKDYLLTLHNDLKVIEPKTQSEEDEPPKDELKELPSHLEYAFLGNNGEWSVIIAKDLSFKEKTDLINVLKTQKKAIAWKLTDIKGIDP</sequence>
<dbReference type="InterPro" id="IPR036875">
    <property type="entry name" value="Znf_CCHC_sf"/>
</dbReference>
<evidence type="ECO:0000256" key="2">
    <source>
        <dbReference type="ARBA" id="ARBA00022801"/>
    </source>
</evidence>
<keyword evidence="2" id="KW-0378">Hydrolase</keyword>
<comment type="caution">
    <text evidence="8">The sequence shown here is derived from an EMBL/GenBank/DDBJ whole genome shotgun (WGS) entry which is preliminary data.</text>
</comment>
<dbReference type="PANTHER" id="PTHR42648:SF32">
    <property type="entry name" value="RIBONUCLEASE H-LIKE DOMAIN, GAG-PRE-INTEGRASE DOMAIN PROTEIN-RELATED"/>
    <property type="match status" value="1"/>
</dbReference>
<evidence type="ECO:0000259" key="7">
    <source>
        <dbReference type="PROSITE" id="PS50994"/>
    </source>
</evidence>
<dbReference type="GO" id="GO:0016787">
    <property type="term" value="F:hydrolase activity"/>
    <property type="evidence" value="ECO:0007669"/>
    <property type="project" value="UniProtKB-KW"/>
</dbReference>
<dbReference type="GO" id="GO:0015074">
    <property type="term" value="P:DNA integration"/>
    <property type="evidence" value="ECO:0007669"/>
    <property type="project" value="InterPro"/>
</dbReference>
<dbReference type="PROSITE" id="PS50158">
    <property type="entry name" value="ZF_CCHC"/>
    <property type="match status" value="2"/>
</dbReference>
<evidence type="ECO:0000313" key="8">
    <source>
        <dbReference type="EMBL" id="GEU89430.1"/>
    </source>
</evidence>
<feature type="region of interest" description="Disordered" evidence="5">
    <location>
        <begin position="1289"/>
        <end position="1340"/>
    </location>
</feature>
<dbReference type="Gene3D" id="4.10.60.10">
    <property type="entry name" value="Zinc finger, CCHC-type"/>
    <property type="match status" value="1"/>
</dbReference>
<dbReference type="InterPro" id="IPR036397">
    <property type="entry name" value="RNaseH_sf"/>
</dbReference>
<protein>
    <submittedName>
        <fullName evidence="8">Uncharacterized protein</fullName>
    </submittedName>
</protein>